<dbReference type="STRING" id="87229.A0A4Z1KHC0"/>
<dbReference type="Pfam" id="PF06985">
    <property type="entry name" value="HET"/>
    <property type="match status" value="1"/>
</dbReference>
<protein>
    <recommendedName>
        <fullName evidence="1">Heterokaryon incompatibility domain-containing protein</fullName>
    </recommendedName>
</protein>
<dbReference type="EMBL" id="PQXO01001619">
    <property type="protein sequence ID" value="TGO80847.1"/>
    <property type="molecule type" value="Genomic_DNA"/>
</dbReference>
<dbReference type="InterPro" id="IPR010730">
    <property type="entry name" value="HET"/>
</dbReference>
<dbReference type="PANTHER" id="PTHR33112:SF1">
    <property type="entry name" value="HETEROKARYON INCOMPATIBILITY DOMAIN-CONTAINING PROTEIN"/>
    <property type="match status" value="1"/>
</dbReference>
<dbReference type="PANTHER" id="PTHR33112">
    <property type="entry name" value="DOMAIN PROTEIN, PUTATIVE-RELATED"/>
    <property type="match status" value="1"/>
</dbReference>
<reference evidence="2 3" key="1">
    <citation type="submission" date="2017-12" db="EMBL/GenBank/DDBJ databases">
        <title>Comparative genomics of Botrytis spp.</title>
        <authorList>
            <person name="Valero-Jimenez C.A."/>
            <person name="Tapia P."/>
            <person name="Veloso J."/>
            <person name="Silva-Moreno E."/>
            <person name="Staats M."/>
            <person name="Valdes J.H."/>
            <person name="Van Kan J.A.L."/>
        </authorList>
    </citation>
    <scope>NUCLEOTIDE SEQUENCE [LARGE SCALE GENOMIC DNA]</scope>
    <source>
        <strain evidence="2 3">MUCL3349</strain>
    </source>
</reference>
<name>A0A4Z1KHC0_9HELO</name>
<proteinExistence type="predicted"/>
<evidence type="ECO:0000259" key="1">
    <source>
        <dbReference type="Pfam" id="PF06985"/>
    </source>
</evidence>
<evidence type="ECO:0000313" key="2">
    <source>
        <dbReference type="EMBL" id="TGO80847.1"/>
    </source>
</evidence>
<comment type="caution">
    <text evidence="2">The sequence shown here is derived from an EMBL/GenBank/DDBJ whole genome shotgun (WGS) entry which is preliminary data.</text>
</comment>
<accession>A0A4Z1KHC0</accession>
<organism evidence="2 3">
    <name type="scientific">Botrytis porri</name>
    <dbReference type="NCBI Taxonomy" id="87229"/>
    <lineage>
        <taxon>Eukaryota</taxon>
        <taxon>Fungi</taxon>
        <taxon>Dikarya</taxon>
        <taxon>Ascomycota</taxon>
        <taxon>Pezizomycotina</taxon>
        <taxon>Leotiomycetes</taxon>
        <taxon>Helotiales</taxon>
        <taxon>Sclerotiniaceae</taxon>
        <taxon>Botrytis</taxon>
    </lineage>
</organism>
<dbReference type="AlphaFoldDB" id="A0A4Z1KHC0"/>
<gene>
    <name evidence="2" type="ORF">BPOR_1629g00010</name>
</gene>
<dbReference type="Proteomes" id="UP000297280">
    <property type="component" value="Unassembled WGS sequence"/>
</dbReference>
<evidence type="ECO:0000313" key="3">
    <source>
        <dbReference type="Proteomes" id="UP000297280"/>
    </source>
</evidence>
<sequence length="645" mass="74167">MDMERRMAPVLAAGKKADIRGLCERCDKIVGWFFLEPKVFKEMWIEDKVGKFESICKFEVEELDPSCKICKFLYSIRPGKDKRVVSSYVLARSTVGCMLRFRHTLDKSPIFYLTSDIMPIYSHEGFGLPRENTHDTVFGYSGVDAYDDGVAWGRLPATLPDLITGVIKVVISLGYRYLWIDRYCVPQTDSSGVKSLLLQNMGKIYSQSTLTIITATTKCPSEGHAGITRPRVVSQESLQLNSVHLVQLISNIQNEVEQSVWNTRGWTYQEALLSRRRLVFTETQCYFQCDAEGSQMESIDYGLRGYGFSEYGSGDYVLKEEGAREYPFWERGPGNYVLKKERKYKRNNRIPIIFSRRPKYSINDKLSEFQQQVNAYTQRQLSKDSDVLPAFLGILGMFKSEWPDFHGHISGVPIFELSGEYLNINTTSPLIMGITWRFDTKFETPEDVAQGGCTKKKPDLTQLDLVQGPLRRDMVHDMALGLEFESGTILSWSREADLADIVQNAMLMGNVHYLHVVGWITHLRIPVSLNNTKRWRICGQYEIDLVTMHWLLRLAEEQGMNVTDNGEYVFKVWICASVTEPSWISSNDVHMMLLGETSDSTTFERIDVCRIELESRLRDEEEWKRKSVMDIGKMLGWEWKAFRLA</sequence>
<feature type="domain" description="Heterokaryon incompatibility" evidence="1">
    <location>
        <begin position="151"/>
        <end position="270"/>
    </location>
</feature>
<keyword evidence="3" id="KW-1185">Reference proteome</keyword>